<keyword evidence="2" id="KW-1185">Reference proteome</keyword>
<reference evidence="1 2" key="1">
    <citation type="submission" date="2023-10" db="EMBL/GenBank/DDBJ databases">
        <title>Sphingomonas sp. HF-S4 16S ribosomal RNA gene Genome sequencing and assembly.</title>
        <authorList>
            <person name="Lee H."/>
        </authorList>
    </citation>
    <scope>NUCLEOTIDE SEQUENCE [LARGE SCALE GENOMIC DNA]</scope>
    <source>
        <strain evidence="1 2">HF-S4</strain>
    </source>
</reference>
<proteinExistence type="predicted"/>
<dbReference type="EMBL" id="JAWJEJ010000001">
    <property type="protein sequence ID" value="MDV3456724.1"/>
    <property type="molecule type" value="Genomic_DNA"/>
</dbReference>
<name>A0ABU3Y5P4_9SPHN</name>
<dbReference type="RefSeq" id="WP_317225897.1">
    <property type="nucleotide sequence ID" value="NZ_JAWJEJ010000001.1"/>
</dbReference>
<comment type="caution">
    <text evidence="1">The sequence shown here is derived from an EMBL/GenBank/DDBJ whole genome shotgun (WGS) entry which is preliminary data.</text>
</comment>
<evidence type="ECO:0000313" key="1">
    <source>
        <dbReference type="EMBL" id="MDV3456724.1"/>
    </source>
</evidence>
<sequence>MAARPLMVAALIKDPAARPPASGGESALPQRFMLPAGSARLERMPEIGRADESSVSVETQVLDAEAEPEVTARAGGRYAVYDILRNQPRPRFRGSPLSTALVLKLDGNDESPAFSVGGGGVAAVMWKAVPR</sequence>
<dbReference type="Proteomes" id="UP001273531">
    <property type="component" value="Unassembled WGS sequence"/>
</dbReference>
<accession>A0ABU3Y5P4</accession>
<gene>
    <name evidence="1" type="ORF">RZN05_06985</name>
</gene>
<organism evidence="1 2">
    <name type="scientific">Sphingomonas agrestis</name>
    <dbReference type="NCBI Taxonomy" id="3080540"/>
    <lineage>
        <taxon>Bacteria</taxon>
        <taxon>Pseudomonadati</taxon>
        <taxon>Pseudomonadota</taxon>
        <taxon>Alphaproteobacteria</taxon>
        <taxon>Sphingomonadales</taxon>
        <taxon>Sphingomonadaceae</taxon>
        <taxon>Sphingomonas</taxon>
    </lineage>
</organism>
<protein>
    <submittedName>
        <fullName evidence="1">Uncharacterized protein</fullName>
    </submittedName>
</protein>
<evidence type="ECO:0000313" key="2">
    <source>
        <dbReference type="Proteomes" id="UP001273531"/>
    </source>
</evidence>